<protein>
    <submittedName>
        <fullName evidence="2">Uncharacterized protein</fullName>
    </submittedName>
</protein>
<dbReference type="Proteomes" id="UP001596174">
    <property type="component" value="Unassembled WGS sequence"/>
</dbReference>
<proteinExistence type="predicted"/>
<keyword evidence="3" id="KW-1185">Reference proteome</keyword>
<evidence type="ECO:0000313" key="2">
    <source>
        <dbReference type="EMBL" id="MFC5906752.1"/>
    </source>
</evidence>
<dbReference type="EMBL" id="JBHSQJ010000019">
    <property type="protein sequence ID" value="MFC5906752.1"/>
    <property type="molecule type" value="Genomic_DNA"/>
</dbReference>
<evidence type="ECO:0000313" key="3">
    <source>
        <dbReference type="Proteomes" id="UP001596174"/>
    </source>
</evidence>
<reference evidence="3" key="1">
    <citation type="journal article" date="2019" name="Int. J. Syst. Evol. Microbiol.">
        <title>The Global Catalogue of Microorganisms (GCM) 10K type strain sequencing project: providing services to taxonomists for standard genome sequencing and annotation.</title>
        <authorList>
            <consortium name="The Broad Institute Genomics Platform"/>
            <consortium name="The Broad Institute Genome Sequencing Center for Infectious Disease"/>
            <person name="Wu L."/>
            <person name="Ma J."/>
        </authorList>
    </citation>
    <scope>NUCLEOTIDE SEQUENCE [LARGE SCALE GENOMIC DNA]</scope>
    <source>
        <strain evidence="3">JCM 4816</strain>
    </source>
</reference>
<evidence type="ECO:0000256" key="1">
    <source>
        <dbReference type="SAM" id="MobiDB-lite"/>
    </source>
</evidence>
<organism evidence="2 3">
    <name type="scientific">Streptacidiphilus monticola</name>
    <dbReference type="NCBI Taxonomy" id="2161674"/>
    <lineage>
        <taxon>Bacteria</taxon>
        <taxon>Bacillati</taxon>
        <taxon>Actinomycetota</taxon>
        <taxon>Actinomycetes</taxon>
        <taxon>Kitasatosporales</taxon>
        <taxon>Streptomycetaceae</taxon>
        <taxon>Streptacidiphilus</taxon>
    </lineage>
</organism>
<accession>A0ABW1FZJ4</accession>
<feature type="region of interest" description="Disordered" evidence="1">
    <location>
        <begin position="33"/>
        <end position="58"/>
    </location>
</feature>
<name>A0ABW1FZJ4_9ACTN</name>
<gene>
    <name evidence="2" type="ORF">ACFP3V_05925</name>
</gene>
<sequence length="58" mass="6741">MFEYEAIQYRVRDLHAQAEHQRLVRSAVEANRAARARKDGEAKPLAAGQRRWRRAAAH</sequence>
<comment type="caution">
    <text evidence="2">The sequence shown here is derived from an EMBL/GenBank/DDBJ whole genome shotgun (WGS) entry which is preliminary data.</text>
</comment>
<dbReference type="RefSeq" id="WP_380580479.1">
    <property type="nucleotide sequence ID" value="NZ_JBHSQJ010000019.1"/>
</dbReference>